<feature type="domain" description="C2H2-type" evidence="14">
    <location>
        <begin position="61"/>
        <end position="80"/>
    </location>
</feature>
<comment type="subcellular location">
    <subcellularLocation>
        <location evidence="1 10 11">Nucleus</location>
    </subcellularLocation>
</comment>
<evidence type="ECO:0000256" key="8">
    <source>
        <dbReference type="ARBA" id="ARBA00023242"/>
    </source>
</evidence>
<dbReference type="SUPFAM" id="SSF57667">
    <property type="entry name" value="beta-beta-alpha zinc fingers"/>
    <property type="match status" value="2"/>
</dbReference>
<evidence type="ECO:0000256" key="1">
    <source>
        <dbReference type="ARBA" id="ARBA00004123"/>
    </source>
</evidence>
<dbReference type="GO" id="GO:0000122">
    <property type="term" value="P:negative regulation of transcription by RNA polymerase II"/>
    <property type="evidence" value="ECO:0007669"/>
    <property type="project" value="UniProtKB-ARBA"/>
</dbReference>
<feature type="DNA-binding region" description="Homeobox" evidence="10">
    <location>
        <begin position="438"/>
        <end position="497"/>
    </location>
</feature>
<name>A0AAN8SCF5_POLSC</name>
<evidence type="ECO:0008006" key="17">
    <source>
        <dbReference type="Google" id="ProtNLM"/>
    </source>
</evidence>
<dbReference type="FunFam" id="3.30.160.60:FF:000744">
    <property type="entry name" value="zinc finger E-box-binding homeobox 1"/>
    <property type="match status" value="1"/>
</dbReference>
<feature type="region of interest" description="Disordered" evidence="12">
    <location>
        <begin position="218"/>
        <end position="294"/>
    </location>
</feature>
<dbReference type="PANTHER" id="PTHR24391:SF27">
    <property type="entry name" value="ZINC FINGER PROTEIN 1"/>
    <property type="match status" value="1"/>
</dbReference>
<evidence type="ECO:0000256" key="5">
    <source>
        <dbReference type="ARBA" id="ARBA00022833"/>
    </source>
</evidence>
<dbReference type="Gene3D" id="1.10.10.60">
    <property type="entry name" value="Homeodomain-like"/>
    <property type="match status" value="1"/>
</dbReference>
<feature type="compositionally biased region" description="Basic and acidic residues" evidence="12">
    <location>
        <begin position="244"/>
        <end position="253"/>
    </location>
</feature>
<dbReference type="CDD" id="cd00086">
    <property type="entry name" value="homeodomain"/>
    <property type="match status" value="1"/>
</dbReference>
<dbReference type="FunFam" id="3.30.160.60:FF:000013">
    <property type="entry name" value="Putative zinc finger E-box-binding homeobox 2"/>
    <property type="match status" value="1"/>
</dbReference>
<dbReference type="PANTHER" id="PTHR24391">
    <property type="entry name" value="HISTONE H4 TRANSCRIPTION FACTOR-RELATED"/>
    <property type="match status" value="1"/>
</dbReference>
<sequence>MESCKVCNKQFANVYRLQRHMISHDESAVLRKFKCPECEKAFKFKHHLKEHIRIHSGEKPFECANCGKRFSHSGSYSSHMTSKKCLVMNLKVNRGRGVGLDKTQINRSLGGGSKRSITNNNNINSLKGNLNLSGNSMSLPSNNSFPGMIPKYDNATAAFLSVAAAPGSNFPSPSAPGLNPFYMATAPSMHLNNSAMRAYGIPALSHFLEQFATPSSLLFSPKKEGEELKEDKQEEEEEEEDSKEEMKKDIELKAEEEEEENGTEETPESKEVKPEKAEDEKETRDTSSPVRNCGGDLEAVKRILETVNATVTKQFLHANMQKFTSSPSASSCASAASPTEDESQKQDGEDIECRHCGKIFQNRIDQHQHERYLCENLQRSEGLAAKLEEVASVKGENNLGSGSEDEDAKECEEEIERNEDGGITITTTTQEAGADGRKVRVRSLIADEQLVVLKHHYLINPRPKREELGKIADKIGFPVRVVQVWFQNTRARDRREGRLVQVPYLPIPSLFPNNVPLLQTNLSEQPLDLSLKKGLTSSPESSPQRTNKDFDAINLSRKSASPPPHTFPNGLTIRATSGFPHYQHSSCTPSVGNFRRTPSPLAYLNLHQEELKNNSSKLARILTKPSQHVQRDANGVSLVPMDRLVFNPELQNSASPLPVVALLKQENGRACSSSPGSDKRSWGQSDLTDEPDDSRMQDTDHGDDFMSRSKKAKFQQESHSDPEAEGQFICDQCDKAFSKQSSLARHKYEHSGQRPHKCEVCEKAFKHKHHLTEHKRLHSVWKMPEAVLSFGFVQSAHESSLLVLQAIQRLAEGSVPELEESHASILANGLTRERREDPGKKGRPVAGWRLGGSAREEPQVVG</sequence>
<dbReference type="PROSITE" id="PS00028">
    <property type="entry name" value="ZINC_FINGER_C2H2_1"/>
    <property type="match status" value="3"/>
</dbReference>
<feature type="domain" description="C2H2-type" evidence="14">
    <location>
        <begin position="728"/>
        <end position="755"/>
    </location>
</feature>
<feature type="domain" description="C2H2-type" evidence="14">
    <location>
        <begin position="756"/>
        <end position="783"/>
    </location>
</feature>
<keyword evidence="3" id="KW-0677">Repeat</keyword>
<evidence type="ECO:0000256" key="12">
    <source>
        <dbReference type="SAM" id="MobiDB-lite"/>
    </source>
</evidence>
<dbReference type="Proteomes" id="UP001372834">
    <property type="component" value="Unassembled WGS sequence"/>
</dbReference>
<keyword evidence="6 10" id="KW-0238">DNA-binding</keyword>
<evidence type="ECO:0000256" key="3">
    <source>
        <dbReference type="ARBA" id="ARBA00022737"/>
    </source>
</evidence>
<dbReference type="SMART" id="SM00355">
    <property type="entry name" value="ZnF_C2H2"/>
    <property type="match status" value="6"/>
</dbReference>
<dbReference type="GO" id="GO:0000981">
    <property type="term" value="F:DNA-binding transcription factor activity, RNA polymerase II-specific"/>
    <property type="evidence" value="ECO:0007669"/>
    <property type="project" value="TreeGrafter"/>
</dbReference>
<dbReference type="InterPro" id="IPR001356">
    <property type="entry name" value="HD"/>
</dbReference>
<evidence type="ECO:0000313" key="16">
    <source>
        <dbReference type="Proteomes" id="UP001372834"/>
    </source>
</evidence>
<evidence type="ECO:0000256" key="4">
    <source>
        <dbReference type="ARBA" id="ARBA00022771"/>
    </source>
</evidence>
<keyword evidence="2" id="KW-0479">Metal-binding</keyword>
<gene>
    <name evidence="15" type="ORF">RUM43_000455</name>
</gene>
<protein>
    <recommendedName>
        <fullName evidence="17">Zinc finger protein 1</fullName>
    </recommendedName>
</protein>
<reference evidence="15 16" key="1">
    <citation type="submission" date="2023-10" db="EMBL/GenBank/DDBJ databases">
        <title>Genomes of two closely related lineages of the louse Polyplax serrata with different host specificities.</title>
        <authorList>
            <person name="Martinu J."/>
            <person name="Tarabai H."/>
            <person name="Stefka J."/>
            <person name="Hypsa V."/>
        </authorList>
    </citation>
    <scope>NUCLEOTIDE SEQUENCE [LARGE SCALE GENOMIC DNA]</scope>
    <source>
        <strain evidence="15">HR10_N</strain>
    </source>
</reference>
<dbReference type="Gene3D" id="3.30.160.60">
    <property type="entry name" value="Classic Zinc Finger"/>
    <property type="match status" value="5"/>
</dbReference>
<dbReference type="AlphaFoldDB" id="A0AAN8SCF5"/>
<feature type="region of interest" description="Disordered" evidence="12">
    <location>
        <begin position="829"/>
        <end position="862"/>
    </location>
</feature>
<feature type="compositionally biased region" description="Acidic residues" evidence="12">
    <location>
        <begin position="254"/>
        <end position="266"/>
    </location>
</feature>
<feature type="domain" description="Homeobox" evidence="13">
    <location>
        <begin position="436"/>
        <end position="496"/>
    </location>
</feature>
<evidence type="ECO:0000313" key="15">
    <source>
        <dbReference type="EMBL" id="KAK6644188.1"/>
    </source>
</evidence>
<dbReference type="EMBL" id="JAWJWE010000001">
    <property type="protein sequence ID" value="KAK6644188.1"/>
    <property type="molecule type" value="Genomic_DNA"/>
</dbReference>
<evidence type="ECO:0000256" key="6">
    <source>
        <dbReference type="ARBA" id="ARBA00023125"/>
    </source>
</evidence>
<dbReference type="InterPro" id="IPR051574">
    <property type="entry name" value="ZnF_E-box_Homeobox"/>
</dbReference>
<feature type="compositionally biased region" description="Polar residues" evidence="12">
    <location>
        <begin position="670"/>
        <end position="686"/>
    </location>
</feature>
<dbReference type="InterPro" id="IPR009057">
    <property type="entry name" value="Homeodomain-like_sf"/>
</dbReference>
<organism evidence="15 16">
    <name type="scientific">Polyplax serrata</name>
    <name type="common">Common mouse louse</name>
    <dbReference type="NCBI Taxonomy" id="468196"/>
    <lineage>
        <taxon>Eukaryota</taxon>
        <taxon>Metazoa</taxon>
        <taxon>Ecdysozoa</taxon>
        <taxon>Arthropoda</taxon>
        <taxon>Hexapoda</taxon>
        <taxon>Insecta</taxon>
        <taxon>Pterygota</taxon>
        <taxon>Neoptera</taxon>
        <taxon>Paraneoptera</taxon>
        <taxon>Psocodea</taxon>
        <taxon>Troctomorpha</taxon>
        <taxon>Phthiraptera</taxon>
        <taxon>Anoplura</taxon>
        <taxon>Polyplacidae</taxon>
        <taxon>Polyplax</taxon>
    </lineage>
</organism>
<dbReference type="GO" id="GO:0000978">
    <property type="term" value="F:RNA polymerase II cis-regulatory region sequence-specific DNA binding"/>
    <property type="evidence" value="ECO:0007669"/>
    <property type="project" value="TreeGrafter"/>
</dbReference>
<keyword evidence="4 9" id="KW-0863">Zinc-finger</keyword>
<dbReference type="GO" id="GO:0005634">
    <property type="term" value="C:nucleus"/>
    <property type="evidence" value="ECO:0007669"/>
    <property type="project" value="UniProtKB-SubCell"/>
</dbReference>
<feature type="domain" description="C2H2-type" evidence="14">
    <location>
        <begin position="33"/>
        <end position="60"/>
    </location>
</feature>
<evidence type="ECO:0000259" key="14">
    <source>
        <dbReference type="PROSITE" id="PS50157"/>
    </source>
</evidence>
<keyword evidence="7 10" id="KW-0371">Homeobox</keyword>
<feature type="region of interest" description="Disordered" evidence="12">
    <location>
        <begin position="668"/>
        <end position="721"/>
    </location>
</feature>
<evidence type="ECO:0000256" key="7">
    <source>
        <dbReference type="ARBA" id="ARBA00023155"/>
    </source>
</evidence>
<keyword evidence="8 10" id="KW-0539">Nucleus</keyword>
<dbReference type="SMART" id="SM00389">
    <property type="entry name" value="HOX"/>
    <property type="match status" value="1"/>
</dbReference>
<comment type="caution">
    <text evidence="15">The sequence shown here is derived from an EMBL/GenBank/DDBJ whole genome shotgun (WGS) entry which is preliminary data.</text>
</comment>
<feature type="compositionally biased region" description="Basic and acidic residues" evidence="12">
    <location>
        <begin position="831"/>
        <end position="840"/>
    </location>
</feature>
<feature type="domain" description="C2H2-type" evidence="14">
    <location>
        <begin position="2"/>
        <end position="24"/>
    </location>
</feature>
<accession>A0AAN8SCF5</accession>
<dbReference type="FunFam" id="3.30.160.60:FF:000145">
    <property type="entry name" value="Zinc finger protein 574"/>
    <property type="match status" value="2"/>
</dbReference>
<dbReference type="SUPFAM" id="SSF46689">
    <property type="entry name" value="Homeodomain-like"/>
    <property type="match status" value="1"/>
</dbReference>
<dbReference type="InterPro" id="IPR013087">
    <property type="entry name" value="Znf_C2H2_type"/>
</dbReference>
<evidence type="ECO:0000259" key="13">
    <source>
        <dbReference type="PROSITE" id="PS50071"/>
    </source>
</evidence>
<feature type="compositionally biased region" description="Acidic residues" evidence="12">
    <location>
        <begin position="233"/>
        <end position="243"/>
    </location>
</feature>
<feature type="compositionally biased region" description="Basic and acidic residues" evidence="12">
    <location>
        <begin position="267"/>
        <end position="285"/>
    </location>
</feature>
<dbReference type="Pfam" id="PF00046">
    <property type="entry name" value="Homeodomain"/>
    <property type="match status" value="1"/>
</dbReference>
<dbReference type="PROSITE" id="PS50157">
    <property type="entry name" value="ZINC_FINGER_C2H2_2"/>
    <property type="match status" value="5"/>
</dbReference>
<proteinExistence type="predicted"/>
<feature type="compositionally biased region" description="Low complexity" evidence="12">
    <location>
        <begin position="325"/>
        <end position="338"/>
    </location>
</feature>
<feature type="compositionally biased region" description="Basic and acidic residues" evidence="12">
    <location>
        <begin position="693"/>
        <end position="707"/>
    </location>
</feature>
<evidence type="ECO:0000256" key="9">
    <source>
        <dbReference type="PROSITE-ProRule" id="PRU00042"/>
    </source>
</evidence>
<dbReference type="InterPro" id="IPR036236">
    <property type="entry name" value="Znf_C2H2_sf"/>
</dbReference>
<feature type="region of interest" description="Disordered" evidence="12">
    <location>
        <begin position="324"/>
        <end position="348"/>
    </location>
</feature>
<dbReference type="PROSITE" id="PS50071">
    <property type="entry name" value="HOMEOBOX_2"/>
    <property type="match status" value="1"/>
</dbReference>
<keyword evidence="5" id="KW-0862">Zinc</keyword>
<dbReference type="Pfam" id="PF00096">
    <property type="entry name" value="zf-C2H2"/>
    <property type="match status" value="4"/>
</dbReference>
<evidence type="ECO:0000256" key="10">
    <source>
        <dbReference type="PROSITE-ProRule" id="PRU00108"/>
    </source>
</evidence>
<dbReference type="GO" id="GO:0008270">
    <property type="term" value="F:zinc ion binding"/>
    <property type="evidence" value="ECO:0007669"/>
    <property type="project" value="UniProtKB-KW"/>
</dbReference>
<evidence type="ECO:0000256" key="2">
    <source>
        <dbReference type="ARBA" id="ARBA00022723"/>
    </source>
</evidence>
<evidence type="ECO:0000256" key="11">
    <source>
        <dbReference type="RuleBase" id="RU000682"/>
    </source>
</evidence>
<feature type="compositionally biased region" description="Basic and acidic residues" evidence="12">
    <location>
        <begin position="221"/>
        <end position="232"/>
    </location>
</feature>